<reference evidence="1" key="1">
    <citation type="journal article" date="2020" name="Stud. Mycol.">
        <title>101 Dothideomycetes genomes: a test case for predicting lifestyles and emergence of pathogens.</title>
        <authorList>
            <person name="Haridas S."/>
            <person name="Albert R."/>
            <person name="Binder M."/>
            <person name="Bloem J."/>
            <person name="Labutti K."/>
            <person name="Salamov A."/>
            <person name="Andreopoulos B."/>
            <person name="Baker S."/>
            <person name="Barry K."/>
            <person name="Bills G."/>
            <person name="Bluhm B."/>
            <person name="Cannon C."/>
            <person name="Castanera R."/>
            <person name="Culley D."/>
            <person name="Daum C."/>
            <person name="Ezra D."/>
            <person name="Gonzalez J."/>
            <person name="Henrissat B."/>
            <person name="Kuo A."/>
            <person name="Liang C."/>
            <person name="Lipzen A."/>
            <person name="Lutzoni F."/>
            <person name="Magnuson J."/>
            <person name="Mondo S."/>
            <person name="Nolan M."/>
            <person name="Ohm R."/>
            <person name="Pangilinan J."/>
            <person name="Park H.-J."/>
            <person name="Ramirez L."/>
            <person name="Alfaro M."/>
            <person name="Sun H."/>
            <person name="Tritt A."/>
            <person name="Yoshinaga Y."/>
            <person name="Zwiers L.-H."/>
            <person name="Turgeon B."/>
            <person name="Goodwin S."/>
            <person name="Spatafora J."/>
            <person name="Crous P."/>
            <person name="Grigoriev I."/>
        </authorList>
    </citation>
    <scope>NUCLEOTIDE SEQUENCE</scope>
    <source>
        <strain evidence="1">CBS 113979</strain>
    </source>
</reference>
<dbReference type="Proteomes" id="UP000800041">
    <property type="component" value="Unassembled WGS sequence"/>
</dbReference>
<name>A0A6G1HDA9_9PEZI</name>
<evidence type="ECO:0000313" key="2">
    <source>
        <dbReference type="Proteomes" id="UP000800041"/>
    </source>
</evidence>
<gene>
    <name evidence="1" type="ORF">K402DRAFT_169611</name>
</gene>
<proteinExistence type="predicted"/>
<dbReference type="EMBL" id="ML977140">
    <property type="protein sequence ID" value="KAF1991032.1"/>
    <property type="molecule type" value="Genomic_DNA"/>
</dbReference>
<organism evidence="1 2">
    <name type="scientific">Aulographum hederae CBS 113979</name>
    <dbReference type="NCBI Taxonomy" id="1176131"/>
    <lineage>
        <taxon>Eukaryota</taxon>
        <taxon>Fungi</taxon>
        <taxon>Dikarya</taxon>
        <taxon>Ascomycota</taxon>
        <taxon>Pezizomycotina</taxon>
        <taxon>Dothideomycetes</taxon>
        <taxon>Pleosporomycetidae</taxon>
        <taxon>Aulographales</taxon>
        <taxon>Aulographaceae</taxon>
    </lineage>
</organism>
<protein>
    <submittedName>
        <fullName evidence="1">Uncharacterized protein</fullName>
    </submittedName>
</protein>
<accession>A0A6G1HDA9</accession>
<evidence type="ECO:0000313" key="1">
    <source>
        <dbReference type="EMBL" id="KAF1991032.1"/>
    </source>
</evidence>
<sequence>MIPSLSCILFHIGVSDGGGFPLNHEPGASPNKASHEMLLLIGQSLSIPPWYPVRPLGQTDFNAPSFQTIQLITCHERLENDFGSSHSGRRIFIAGWSSHHGCRKFQAVTHLRRHRQGLKNAAPEIQWHIRGFLAQVERPKSHFGCTWHNYTDCGYDSDVAMEKRGVTV</sequence>
<dbReference type="AlphaFoldDB" id="A0A6G1HDA9"/>
<keyword evidence="2" id="KW-1185">Reference proteome</keyword>